<keyword evidence="6" id="KW-1185">Reference proteome</keyword>
<keyword evidence="3" id="KW-0804">Transcription</keyword>
<sequence>MTLFINLKGIAIQDPSGIPNISSDPNNLNPQETFKHDADQYMPITNVIRIMRQILPSNAKIADDAKETIQECVSELIRFITRTAKKNCRKEHRETITPENIISAMGSLGFDNYIEPITIYLNKIRNLEAERNSLQRFPFVNRSATFTQPEPAVTQPPPPPPAVGYAPLLATYSVYPNNYVGSSQMNNNHIHNLGGQGGSSSDNLKFDPLMQFK</sequence>
<dbReference type="InterPro" id="IPR003958">
    <property type="entry name" value="CBFA_NFYB_domain"/>
</dbReference>
<accession>A0ABR0DDX5</accession>
<evidence type="ECO:0000256" key="1">
    <source>
        <dbReference type="ARBA" id="ARBA00009053"/>
    </source>
</evidence>
<feature type="domain" description="Transcription factor CBF/NF-Y/archaeal histone" evidence="4">
    <location>
        <begin position="42"/>
        <end position="105"/>
    </location>
</feature>
<comment type="similarity">
    <text evidence="1">Belongs to the NFYB/HAP3 subunit family.</text>
</comment>
<dbReference type="CDD" id="cd22907">
    <property type="entry name" value="HFD_NFYB"/>
    <property type="match status" value="1"/>
</dbReference>
<comment type="caution">
    <text evidence="5">The sequence shown here is derived from an EMBL/GenBank/DDBJ whole genome shotgun (WGS) entry which is preliminary data.</text>
</comment>
<dbReference type="PRINTS" id="PR00615">
    <property type="entry name" value="CCAATSUBUNTA"/>
</dbReference>
<reference evidence="5 6" key="1">
    <citation type="journal article" date="2023" name="bioRxiv">
        <title>Genome report: Whole genome sequence and annotation of Penstemon davidsonii.</title>
        <authorList>
            <person name="Ostevik K.L."/>
            <person name="Alabady M."/>
            <person name="Zhang M."/>
            <person name="Rausher M.D."/>
        </authorList>
    </citation>
    <scope>NUCLEOTIDE SEQUENCE [LARGE SCALE GENOMIC DNA]</scope>
    <source>
        <strain evidence="5">DNT005</strain>
        <tissue evidence="5">Whole leaf</tissue>
    </source>
</reference>
<dbReference type="SUPFAM" id="SSF47113">
    <property type="entry name" value="Histone-fold"/>
    <property type="match status" value="1"/>
</dbReference>
<dbReference type="PANTHER" id="PTHR11064:SF115">
    <property type="entry name" value="NUCLEAR TRANSCRIPTION FACTOR Y SUBUNIT B-9"/>
    <property type="match status" value="1"/>
</dbReference>
<evidence type="ECO:0000313" key="6">
    <source>
        <dbReference type="Proteomes" id="UP001291926"/>
    </source>
</evidence>
<protein>
    <recommendedName>
        <fullName evidence="4">Transcription factor CBF/NF-Y/archaeal histone domain-containing protein</fullName>
    </recommendedName>
</protein>
<organism evidence="5 6">
    <name type="scientific">Penstemon davidsonii</name>
    <dbReference type="NCBI Taxonomy" id="160366"/>
    <lineage>
        <taxon>Eukaryota</taxon>
        <taxon>Viridiplantae</taxon>
        <taxon>Streptophyta</taxon>
        <taxon>Embryophyta</taxon>
        <taxon>Tracheophyta</taxon>
        <taxon>Spermatophyta</taxon>
        <taxon>Magnoliopsida</taxon>
        <taxon>eudicotyledons</taxon>
        <taxon>Gunneridae</taxon>
        <taxon>Pentapetalae</taxon>
        <taxon>asterids</taxon>
        <taxon>lamiids</taxon>
        <taxon>Lamiales</taxon>
        <taxon>Plantaginaceae</taxon>
        <taxon>Cheloneae</taxon>
        <taxon>Penstemon</taxon>
    </lineage>
</organism>
<evidence type="ECO:0000259" key="4">
    <source>
        <dbReference type="Pfam" id="PF00808"/>
    </source>
</evidence>
<gene>
    <name evidence="5" type="ORF">RD792_005931</name>
</gene>
<dbReference type="InterPro" id="IPR009072">
    <property type="entry name" value="Histone-fold"/>
</dbReference>
<dbReference type="Proteomes" id="UP001291926">
    <property type="component" value="Unassembled WGS sequence"/>
</dbReference>
<name>A0ABR0DDX5_9LAMI</name>
<evidence type="ECO:0000313" key="5">
    <source>
        <dbReference type="EMBL" id="KAK4487434.1"/>
    </source>
</evidence>
<dbReference type="Pfam" id="PF00808">
    <property type="entry name" value="CBFD_NFYB_HMF"/>
    <property type="match status" value="1"/>
</dbReference>
<dbReference type="PANTHER" id="PTHR11064">
    <property type="entry name" value="CCAAT-BINDING TRANSCRIPTION FACTOR-RELATED"/>
    <property type="match status" value="1"/>
</dbReference>
<evidence type="ECO:0000256" key="2">
    <source>
        <dbReference type="ARBA" id="ARBA00023015"/>
    </source>
</evidence>
<evidence type="ECO:0000256" key="3">
    <source>
        <dbReference type="ARBA" id="ARBA00023163"/>
    </source>
</evidence>
<dbReference type="EMBL" id="JAYDYQ010001792">
    <property type="protein sequence ID" value="KAK4487434.1"/>
    <property type="molecule type" value="Genomic_DNA"/>
</dbReference>
<dbReference type="InterPro" id="IPR027113">
    <property type="entry name" value="Transc_fact_NFYB/HAP3"/>
</dbReference>
<proteinExistence type="inferred from homology"/>
<keyword evidence="2" id="KW-0805">Transcription regulation</keyword>
<dbReference type="Gene3D" id="1.10.20.10">
    <property type="entry name" value="Histone, subunit A"/>
    <property type="match status" value="1"/>
</dbReference>